<evidence type="ECO:0000256" key="12">
    <source>
        <dbReference type="SAM" id="MobiDB-lite"/>
    </source>
</evidence>
<evidence type="ECO:0000256" key="5">
    <source>
        <dbReference type="ARBA" id="ARBA00022695"/>
    </source>
</evidence>
<evidence type="ECO:0000256" key="8">
    <source>
        <dbReference type="ARBA" id="ARBA00023264"/>
    </source>
</evidence>
<keyword evidence="5 14" id="KW-0548">Nucleotidyltransferase</keyword>
<feature type="domain" description="Cytidyltransferase-like" evidence="13">
    <location>
        <begin position="406"/>
        <end position="536"/>
    </location>
</feature>
<evidence type="ECO:0000313" key="16">
    <source>
        <dbReference type="Proteomes" id="UP000078546"/>
    </source>
</evidence>
<protein>
    <recommendedName>
        <fullName evidence="10">ethanolamine-phosphate cytidylyltransferase</fullName>
        <ecNumber evidence="10">2.7.7.14</ecNumber>
    </recommendedName>
    <alternativeName>
        <fullName evidence="11">CTP:phosphoethanolamine cytidylyltransferase</fullName>
    </alternativeName>
</protein>
<dbReference type="CDD" id="cd02173">
    <property type="entry name" value="ECT"/>
    <property type="match status" value="1"/>
</dbReference>
<dbReference type="EMBL" id="FLQV01000563">
    <property type="protein sequence ID" value="SBS96086.1"/>
    <property type="molecule type" value="Genomic_DNA"/>
</dbReference>
<evidence type="ECO:0000313" key="15">
    <source>
        <dbReference type="EMBL" id="SBS96086.1"/>
    </source>
</evidence>
<dbReference type="NCBIfam" id="TIGR00125">
    <property type="entry name" value="cyt_tran_rel"/>
    <property type="match status" value="2"/>
</dbReference>
<evidence type="ECO:0000256" key="9">
    <source>
        <dbReference type="ARBA" id="ARBA00024191"/>
    </source>
</evidence>
<dbReference type="Proteomes" id="UP000078546">
    <property type="component" value="Unassembled WGS sequence"/>
</dbReference>
<feature type="domain" description="Cytidyltransferase-like" evidence="13">
    <location>
        <begin position="118"/>
        <end position="243"/>
    </location>
</feature>
<dbReference type="Gene3D" id="3.40.50.620">
    <property type="entry name" value="HUPs"/>
    <property type="match status" value="2"/>
</dbReference>
<dbReference type="GO" id="GO:0004306">
    <property type="term" value="F:ethanolamine-phosphate cytidylyltransferase activity"/>
    <property type="evidence" value="ECO:0007669"/>
    <property type="project" value="UniProtKB-EC"/>
</dbReference>
<dbReference type="Proteomes" id="UP000078560">
    <property type="component" value="Unassembled WGS sequence"/>
</dbReference>
<feature type="region of interest" description="Disordered" evidence="12">
    <location>
        <begin position="331"/>
        <end position="359"/>
    </location>
</feature>
<comment type="similarity">
    <text evidence="2">Belongs to the cytidylyltransferase family.</text>
</comment>
<dbReference type="UniPathway" id="UPA00558">
    <property type="reaction ID" value="UER00742"/>
</dbReference>
<dbReference type="EC" id="2.7.7.14" evidence="10"/>
<dbReference type="InterPro" id="IPR044608">
    <property type="entry name" value="Ect1/PCYT2"/>
</dbReference>
<comment type="pathway">
    <text evidence="1">Lipid metabolism.</text>
</comment>
<accession>A0A1A8W1J6</accession>
<keyword evidence="7" id="KW-0594">Phospholipid biosynthesis</keyword>
<evidence type="ECO:0000256" key="7">
    <source>
        <dbReference type="ARBA" id="ARBA00023209"/>
    </source>
</evidence>
<evidence type="ECO:0000256" key="2">
    <source>
        <dbReference type="ARBA" id="ARBA00010101"/>
    </source>
</evidence>
<dbReference type="PANTHER" id="PTHR45780">
    <property type="entry name" value="ETHANOLAMINE-PHOSPHATE CYTIDYLYLTRANSFERASE"/>
    <property type="match status" value="1"/>
</dbReference>
<sequence length="568" mass="63745">MMRKNFLEDTISNHRNLRKILGLLQSIKKNNKLDDIEKICEECNIEEDEEMYNVFCRELMHISNEEEIHNGSGGSNDCAYDHAKDMNSSLSNNSEETNEFDIDSNPSTHEKNKATRIYVDGIFDLSHSGHFNAMRQAKKLGDMVVVGINSDEDALNSKGVMPIYTQEERGALIAGCKWVDEVIIGTKYNVSMELLGKYNCDYAAHGTDIAYDRNGNCCYEEVKKHNKLKIFERSYGISSTTIINHLLQAVNSNAGKAAAVAAEAADVAATVAATDVIDVGDNISRGKSGEVNARVDATCEGNVCKNEAFTAEETAFTHATGYIPTTNRVNGVGERNNFRKTKTNSKDSEDQFNSVEAGGVESKNKSSEYTANVKHSLSKNKCYVTASQLYQFMENHEKKKSQKVVYVDGSFDIFHIGHLKILENAKKLGDYLLVGMHSDEVVRKMKGKYFPVVSLLERTLNVLAMRVVDDVVIGAPWVITESFIKRFHIDVVVRGTIVDYTYSNYEVDPYAVPKKLNIYRELSSESGITTFEIIERIEKNKKCLMNSISKRKKKEDNIWKVSSSYVLN</sequence>
<dbReference type="Pfam" id="PF01467">
    <property type="entry name" value="CTP_transf_like"/>
    <property type="match status" value="2"/>
</dbReference>
<keyword evidence="8" id="KW-1208">Phospholipid metabolism</keyword>
<gene>
    <name evidence="15" type="ORF">POVCU1_030730</name>
    <name evidence="14" type="ORF">POVCU2_0033600</name>
</gene>
<name>A0A1A8W1J6_PLAOA</name>
<dbReference type="GO" id="GO:0006646">
    <property type="term" value="P:phosphatidylethanolamine biosynthetic process"/>
    <property type="evidence" value="ECO:0007669"/>
    <property type="project" value="UniProtKB-UniPathway"/>
</dbReference>
<dbReference type="EMBL" id="FLQU01000451">
    <property type="protein sequence ID" value="SBS85820.1"/>
    <property type="molecule type" value="Genomic_DNA"/>
</dbReference>
<dbReference type="AlphaFoldDB" id="A0A1A8W1J6"/>
<evidence type="ECO:0000313" key="14">
    <source>
        <dbReference type="EMBL" id="SBS85820.1"/>
    </source>
</evidence>
<reference evidence="14" key="2">
    <citation type="submission" date="2016-05" db="EMBL/GenBank/DDBJ databases">
        <authorList>
            <person name="Lavstsen T."/>
            <person name="Jespersen J.S."/>
        </authorList>
    </citation>
    <scope>NUCLEOTIDE SEQUENCE [LARGE SCALE GENOMIC DNA]</scope>
</reference>
<evidence type="ECO:0000259" key="13">
    <source>
        <dbReference type="Pfam" id="PF01467"/>
    </source>
</evidence>
<keyword evidence="6" id="KW-0443">Lipid metabolism</keyword>
<comment type="pathway">
    <text evidence="9">Phospholipid metabolism; phosphatidylethanolamine biosynthesis; phosphatidylethanolamine from ethanolamine: step 2/3.</text>
</comment>
<dbReference type="PANTHER" id="PTHR45780:SF2">
    <property type="entry name" value="ETHANOLAMINE-PHOSPHATE CYTIDYLYLTRANSFERASE"/>
    <property type="match status" value="1"/>
</dbReference>
<dbReference type="SUPFAM" id="SSF52374">
    <property type="entry name" value="Nucleotidylyl transferase"/>
    <property type="match status" value="2"/>
</dbReference>
<evidence type="ECO:0000256" key="6">
    <source>
        <dbReference type="ARBA" id="ARBA00023098"/>
    </source>
</evidence>
<evidence type="ECO:0000256" key="3">
    <source>
        <dbReference type="ARBA" id="ARBA00022516"/>
    </source>
</evidence>
<proteinExistence type="inferred from homology"/>
<dbReference type="VEuPathDB" id="PlasmoDB:PocGH01_12015500"/>
<evidence type="ECO:0000256" key="11">
    <source>
        <dbReference type="ARBA" id="ARBA00031473"/>
    </source>
</evidence>
<evidence type="ECO:0000256" key="1">
    <source>
        <dbReference type="ARBA" id="ARBA00005189"/>
    </source>
</evidence>
<dbReference type="InterPro" id="IPR014729">
    <property type="entry name" value="Rossmann-like_a/b/a_fold"/>
</dbReference>
<evidence type="ECO:0000256" key="10">
    <source>
        <dbReference type="ARBA" id="ARBA00024221"/>
    </source>
</evidence>
<evidence type="ECO:0000313" key="17">
    <source>
        <dbReference type="Proteomes" id="UP000078560"/>
    </source>
</evidence>
<keyword evidence="4 14" id="KW-0808">Transferase</keyword>
<feature type="region of interest" description="Disordered" evidence="12">
    <location>
        <begin position="84"/>
        <end position="108"/>
    </location>
</feature>
<keyword evidence="3" id="KW-0444">Lipid biosynthesis</keyword>
<reference evidence="16 17" key="1">
    <citation type="submission" date="2016-05" db="EMBL/GenBank/DDBJ databases">
        <authorList>
            <person name="Naeem Raeece"/>
        </authorList>
    </citation>
    <scope>NUCLEOTIDE SEQUENCE [LARGE SCALE GENOMIC DNA]</scope>
</reference>
<evidence type="ECO:0000256" key="4">
    <source>
        <dbReference type="ARBA" id="ARBA00022679"/>
    </source>
</evidence>
<organism evidence="14 17">
    <name type="scientific">Plasmodium ovale curtisi</name>
    <dbReference type="NCBI Taxonomy" id="864141"/>
    <lineage>
        <taxon>Eukaryota</taxon>
        <taxon>Sar</taxon>
        <taxon>Alveolata</taxon>
        <taxon>Apicomplexa</taxon>
        <taxon>Aconoidasida</taxon>
        <taxon>Haemosporida</taxon>
        <taxon>Plasmodiidae</taxon>
        <taxon>Plasmodium</taxon>
        <taxon>Plasmodium (Plasmodium)</taxon>
    </lineage>
</organism>
<dbReference type="GO" id="GO:0005737">
    <property type="term" value="C:cytoplasm"/>
    <property type="evidence" value="ECO:0007669"/>
    <property type="project" value="TreeGrafter"/>
</dbReference>
<dbReference type="InterPro" id="IPR004821">
    <property type="entry name" value="Cyt_trans-like"/>
</dbReference>